<evidence type="ECO:0000256" key="2">
    <source>
        <dbReference type="ARBA" id="ARBA00022692"/>
    </source>
</evidence>
<dbReference type="EMBL" id="FZQP02002225">
    <property type="protein sequence ID" value="VVC95128.1"/>
    <property type="molecule type" value="Genomic_DNA"/>
</dbReference>
<evidence type="ECO:0000313" key="8">
    <source>
        <dbReference type="Proteomes" id="UP000324832"/>
    </source>
</evidence>
<reference evidence="7 8" key="1">
    <citation type="submission" date="2017-07" db="EMBL/GenBank/DDBJ databases">
        <authorList>
            <person name="Talla V."/>
            <person name="Backstrom N."/>
        </authorList>
    </citation>
    <scope>NUCLEOTIDE SEQUENCE [LARGE SCALE GENOMIC DNA]</scope>
</reference>
<evidence type="ECO:0000313" key="7">
    <source>
        <dbReference type="EMBL" id="VVC95128.1"/>
    </source>
</evidence>
<dbReference type="InterPro" id="IPR050549">
    <property type="entry name" value="MFS_Trehalose_Transporter"/>
</dbReference>
<keyword evidence="2 5" id="KW-0812">Transmembrane</keyword>
<name>A0A5E4QDH9_9NEOP</name>
<dbReference type="PROSITE" id="PS50850">
    <property type="entry name" value="MFS"/>
    <property type="match status" value="1"/>
</dbReference>
<evidence type="ECO:0000256" key="4">
    <source>
        <dbReference type="ARBA" id="ARBA00023136"/>
    </source>
</evidence>
<proteinExistence type="predicted"/>
<dbReference type="PANTHER" id="PTHR48021">
    <property type="match status" value="1"/>
</dbReference>
<evidence type="ECO:0000256" key="5">
    <source>
        <dbReference type="SAM" id="Phobius"/>
    </source>
</evidence>
<keyword evidence="8" id="KW-1185">Reference proteome</keyword>
<protein>
    <recommendedName>
        <fullName evidence="6">Major facilitator superfamily (MFS) profile domain-containing protein</fullName>
    </recommendedName>
</protein>
<dbReference type="Pfam" id="PF00083">
    <property type="entry name" value="Sugar_tr"/>
    <property type="match status" value="1"/>
</dbReference>
<feature type="transmembrane region" description="Helical" evidence="5">
    <location>
        <begin position="119"/>
        <end position="141"/>
    </location>
</feature>
<dbReference type="InterPro" id="IPR036259">
    <property type="entry name" value="MFS_trans_sf"/>
</dbReference>
<dbReference type="InterPro" id="IPR005828">
    <property type="entry name" value="MFS_sugar_transport-like"/>
</dbReference>
<dbReference type="PROSITE" id="PS00217">
    <property type="entry name" value="SUGAR_TRANSPORT_2"/>
    <property type="match status" value="1"/>
</dbReference>
<dbReference type="GO" id="GO:0016020">
    <property type="term" value="C:membrane"/>
    <property type="evidence" value="ECO:0007669"/>
    <property type="project" value="UniProtKB-SubCell"/>
</dbReference>
<dbReference type="PANTHER" id="PTHR48021:SF39">
    <property type="entry name" value="MAJOR FACILITATOR SUPERFAMILY (MFS) PROFILE DOMAIN-CONTAINING PROTEIN"/>
    <property type="match status" value="1"/>
</dbReference>
<dbReference type="Gene3D" id="1.20.1250.20">
    <property type="entry name" value="MFS general substrate transporter like domains"/>
    <property type="match status" value="1"/>
</dbReference>
<dbReference type="SUPFAM" id="SSF103473">
    <property type="entry name" value="MFS general substrate transporter"/>
    <property type="match status" value="1"/>
</dbReference>
<evidence type="ECO:0000256" key="1">
    <source>
        <dbReference type="ARBA" id="ARBA00004141"/>
    </source>
</evidence>
<accession>A0A5E4QDH9</accession>
<feature type="transmembrane region" description="Helical" evidence="5">
    <location>
        <begin position="283"/>
        <end position="305"/>
    </location>
</feature>
<feature type="transmembrane region" description="Helical" evidence="5">
    <location>
        <begin position="67"/>
        <end position="87"/>
    </location>
</feature>
<feature type="transmembrane region" description="Helical" evidence="5">
    <location>
        <begin position="153"/>
        <end position="171"/>
    </location>
</feature>
<feature type="transmembrane region" description="Helical" evidence="5">
    <location>
        <begin position="459"/>
        <end position="477"/>
    </location>
</feature>
<gene>
    <name evidence="7" type="ORF">LSINAPIS_LOCUS6917</name>
</gene>
<keyword evidence="3 5" id="KW-1133">Transmembrane helix</keyword>
<feature type="domain" description="Major facilitator superfamily (MFS) profile" evidence="6">
    <location>
        <begin position="24"/>
        <end position="481"/>
    </location>
</feature>
<dbReference type="OrthoDB" id="6133115at2759"/>
<feature type="transmembrane region" description="Helical" evidence="5">
    <location>
        <begin position="393"/>
        <end position="415"/>
    </location>
</feature>
<organism evidence="7 8">
    <name type="scientific">Leptidea sinapis</name>
    <dbReference type="NCBI Taxonomy" id="189913"/>
    <lineage>
        <taxon>Eukaryota</taxon>
        <taxon>Metazoa</taxon>
        <taxon>Ecdysozoa</taxon>
        <taxon>Arthropoda</taxon>
        <taxon>Hexapoda</taxon>
        <taxon>Insecta</taxon>
        <taxon>Pterygota</taxon>
        <taxon>Neoptera</taxon>
        <taxon>Endopterygota</taxon>
        <taxon>Lepidoptera</taxon>
        <taxon>Glossata</taxon>
        <taxon>Ditrysia</taxon>
        <taxon>Papilionoidea</taxon>
        <taxon>Pieridae</taxon>
        <taxon>Dismorphiinae</taxon>
        <taxon>Leptidea</taxon>
    </lineage>
</organism>
<keyword evidence="4 5" id="KW-0472">Membrane</keyword>
<feature type="transmembrane region" description="Helical" evidence="5">
    <location>
        <begin position="325"/>
        <end position="347"/>
    </location>
</feature>
<sequence length="513" mass="57045">MVIKLQIEESSPAVSRFRAVASQVIACMSPNMLLMDLGMAISFATIVLPDLLDAKEGLSLDDKQASWFGSLSYLTQPVGAIMSGPIVDLFGRKNAMFLVNIPHLVAWTLMYFANDLPTLFIANGLLGLGTGVMEAPINSYVGEISEPSIRGSLCTLTQVFTSIGIFVIYFLGTVVSWRYAALICLAAPISSMLLVLLVPETPVWLLVKGREKDALKSLCYLRGWTKPENVREEFDELVVYTKNLKRCVLCSDTDDVDKCEHFSMNCFTRSIYKFRYIMMAKETLRPLTLVVLYFMFYVMSGLQPIRPNMVNVCGALGMPLDGKQVVLMVGVITFLTSIIVVALIKILGKRKIAITSLFGSAISCMALSIYAKSHLGGKVFSYDTETFPKETSYVPLILFYSLTTFTGFAVPWALLGEVFPFRSRATAQGLAAASNYVFSFIGSKTFIDLEGLVKLWGAFAVYACFGFAGSIYLYFFLPETEGKSLQKIESYYSGKLKFFADDPFINFFKRFKR</sequence>
<dbReference type="FunFam" id="1.20.1250.20:FF:000249">
    <property type="entry name" value="facilitated trehalose transporter Tret1"/>
    <property type="match status" value="1"/>
</dbReference>
<dbReference type="Proteomes" id="UP000324832">
    <property type="component" value="Unassembled WGS sequence"/>
</dbReference>
<dbReference type="AlphaFoldDB" id="A0A5E4QDH9"/>
<feature type="transmembrane region" description="Helical" evidence="5">
    <location>
        <begin position="177"/>
        <end position="198"/>
    </location>
</feature>
<feature type="transmembrane region" description="Helical" evidence="5">
    <location>
        <begin position="20"/>
        <end position="47"/>
    </location>
</feature>
<evidence type="ECO:0000256" key="3">
    <source>
        <dbReference type="ARBA" id="ARBA00022989"/>
    </source>
</evidence>
<dbReference type="GO" id="GO:0022857">
    <property type="term" value="F:transmembrane transporter activity"/>
    <property type="evidence" value="ECO:0007669"/>
    <property type="project" value="InterPro"/>
</dbReference>
<evidence type="ECO:0000259" key="6">
    <source>
        <dbReference type="PROSITE" id="PS50850"/>
    </source>
</evidence>
<dbReference type="InterPro" id="IPR005829">
    <property type="entry name" value="Sugar_transporter_CS"/>
</dbReference>
<feature type="transmembrane region" description="Helical" evidence="5">
    <location>
        <begin position="94"/>
        <end position="113"/>
    </location>
</feature>
<comment type="subcellular location">
    <subcellularLocation>
        <location evidence="1">Membrane</location>
        <topology evidence="1">Multi-pass membrane protein</topology>
    </subcellularLocation>
</comment>
<dbReference type="InterPro" id="IPR020846">
    <property type="entry name" value="MFS_dom"/>
</dbReference>